<gene>
    <name evidence="2" type="ORF">GCK32_007651</name>
</gene>
<feature type="region of interest" description="Disordered" evidence="1">
    <location>
        <begin position="241"/>
        <end position="267"/>
    </location>
</feature>
<feature type="region of interest" description="Disordered" evidence="1">
    <location>
        <begin position="1"/>
        <end position="24"/>
    </location>
</feature>
<dbReference type="AlphaFoldDB" id="A0AAN8J3B3"/>
<organism evidence="2 3">
    <name type="scientific">Trichostrongylus colubriformis</name>
    <name type="common">Black scour worm</name>
    <dbReference type="NCBI Taxonomy" id="6319"/>
    <lineage>
        <taxon>Eukaryota</taxon>
        <taxon>Metazoa</taxon>
        <taxon>Ecdysozoa</taxon>
        <taxon>Nematoda</taxon>
        <taxon>Chromadorea</taxon>
        <taxon>Rhabditida</taxon>
        <taxon>Rhabditina</taxon>
        <taxon>Rhabditomorpha</taxon>
        <taxon>Strongyloidea</taxon>
        <taxon>Trichostrongylidae</taxon>
        <taxon>Trichostrongylus</taxon>
    </lineage>
</organism>
<reference evidence="2 3" key="1">
    <citation type="submission" date="2019-10" db="EMBL/GenBank/DDBJ databases">
        <title>Assembly and Annotation for the nematode Trichostrongylus colubriformis.</title>
        <authorList>
            <person name="Martin J."/>
        </authorList>
    </citation>
    <scope>NUCLEOTIDE SEQUENCE [LARGE SCALE GENOMIC DNA]</scope>
    <source>
        <strain evidence="2">G859</strain>
        <tissue evidence="2">Whole worm</tissue>
    </source>
</reference>
<sequence length="315" mass="35026">MEEEDGEPGRIADDVSDQCGSASNYETVRWSDECASQSASLRAISPRSISPDEKEPAENEEYNGVLRNSARLPHDFSVCDGFNRRVRSLTADMLSQRTSTKERPKYGTNGQALMIRVRMFFDELKALLGPTCKGTVFDSPTVMAAAACGVSVGTIVRIGNDLRELGTAPQKRRNKVRGPREERLAVLKRYGDSINTLLRDLKSTDPEFNLSKSTLYRLVRGLGFSYNLINGKRYIYECSPDSNGSDHMGSNSGSGSEEEESKRVAKEENFVDEAWLLESMDKIKDDETAPCYVFRPAKSTNSNDVTGDRKHNHGL</sequence>
<comment type="caution">
    <text evidence="2">The sequence shown here is derived from an EMBL/GenBank/DDBJ whole genome shotgun (WGS) entry which is preliminary data.</text>
</comment>
<name>A0AAN8J3B3_TRICO</name>
<feature type="region of interest" description="Disordered" evidence="1">
    <location>
        <begin position="294"/>
        <end position="315"/>
    </location>
</feature>
<feature type="region of interest" description="Disordered" evidence="1">
    <location>
        <begin position="37"/>
        <end position="66"/>
    </location>
</feature>
<dbReference type="EMBL" id="WIXE01002745">
    <property type="protein sequence ID" value="KAK5984544.1"/>
    <property type="molecule type" value="Genomic_DNA"/>
</dbReference>
<evidence type="ECO:0000313" key="3">
    <source>
        <dbReference type="Proteomes" id="UP001331761"/>
    </source>
</evidence>
<dbReference type="Proteomes" id="UP001331761">
    <property type="component" value="Unassembled WGS sequence"/>
</dbReference>
<evidence type="ECO:0000256" key="1">
    <source>
        <dbReference type="SAM" id="MobiDB-lite"/>
    </source>
</evidence>
<accession>A0AAN8J3B3</accession>
<keyword evidence="3" id="KW-1185">Reference proteome</keyword>
<proteinExistence type="predicted"/>
<evidence type="ECO:0000313" key="2">
    <source>
        <dbReference type="EMBL" id="KAK5984544.1"/>
    </source>
</evidence>
<protein>
    <submittedName>
        <fullName evidence="2">Uncharacterized protein</fullName>
    </submittedName>
</protein>